<accession>A0A0G0Z1X9</accession>
<feature type="transmembrane region" description="Helical" evidence="7">
    <location>
        <begin position="6"/>
        <end position="26"/>
    </location>
</feature>
<keyword evidence="6 7" id="KW-0472">Membrane</keyword>
<keyword evidence="3 7" id="KW-0812">Transmembrane</keyword>
<keyword evidence="4 7" id="KW-1133">Transmembrane helix</keyword>
<reference evidence="9 10" key="1">
    <citation type="journal article" date="2015" name="Nature">
        <title>rRNA introns, odd ribosomes, and small enigmatic genomes across a large radiation of phyla.</title>
        <authorList>
            <person name="Brown C.T."/>
            <person name="Hug L.A."/>
            <person name="Thomas B.C."/>
            <person name="Sharon I."/>
            <person name="Castelle C.J."/>
            <person name="Singh A."/>
            <person name="Wilkins M.J."/>
            <person name="Williams K.H."/>
            <person name="Banfield J.F."/>
        </authorList>
    </citation>
    <scope>NUCLEOTIDE SEQUENCE [LARGE SCALE GENOMIC DNA]</scope>
</reference>
<dbReference type="GO" id="GO:0015369">
    <property type="term" value="F:calcium:proton antiporter activity"/>
    <property type="evidence" value="ECO:0007669"/>
    <property type="project" value="TreeGrafter"/>
</dbReference>
<comment type="subcellular location">
    <subcellularLocation>
        <location evidence="1">Endomembrane system</location>
        <topology evidence="1">Multi-pass membrane protein</topology>
    </subcellularLocation>
</comment>
<proteinExistence type="predicted"/>
<evidence type="ECO:0000313" key="9">
    <source>
        <dbReference type="EMBL" id="KKS42772.1"/>
    </source>
</evidence>
<keyword evidence="2" id="KW-0813">Transport</keyword>
<feature type="transmembrane region" description="Helical" evidence="7">
    <location>
        <begin position="295"/>
        <end position="313"/>
    </location>
</feature>
<dbReference type="PANTHER" id="PTHR31503">
    <property type="entry name" value="VACUOLAR CALCIUM ION TRANSPORTER"/>
    <property type="match status" value="1"/>
</dbReference>
<evidence type="ECO:0000256" key="7">
    <source>
        <dbReference type="SAM" id="Phobius"/>
    </source>
</evidence>
<dbReference type="InterPro" id="IPR004713">
    <property type="entry name" value="CaH_exchang"/>
</dbReference>
<evidence type="ECO:0000256" key="3">
    <source>
        <dbReference type="ARBA" id="ARBA00022692"/>
    </source>
</evidence>
<feature type="transmembrane region" description="Helical" evidence="7">
    <location>
        <begin position="38"/>
        <end position="62"/>
    </location>
</feature>
<dbReference type="EMBL" id="LCDA01000006">
    <property type="protein sequence ID" value="KKS42772.1"/>
    <property type="molecule type" value="Genomic_DNA"/>
</dbReference>
<evidence type="ECO:0000256" key="6">
    <source>
        <dbReference type="ARBA" id="ARBA00023136"/>
    </source>
</evidence>
<evidence type="ECO:0000256" key="2">
    <source>
        <dbReference type="ARBA" id="ARBA00022448"/>
    </source>
</evidence>
<feature type="transmembrane region" description="Helical" evidence="7">
    <location>
        <begin position="262"/>
        <end position="283"/>
    </location>
</feature>
<protein>
    <submittedName>
        <fullName evidence="9">Na+/Ca+ antiporter, CaCA family</fullName>
    </submittedName>
</protein>
<feature type="domain" description="Sodium/calcium exchanger membrane region" evidence="8">
    <location>
        <begin position="5"/>
        <end position="143"/>
    </location>
</feature>
<feature type="transmembrane region" description="Helical" evidence="7">
    <location>
        <begin position="202"/>
        <end position="222"/>
    </location>
</feature>
<dbReference type="GO" id="GO:0006874">
    <property type="term" value="P:intracellular calcium ion homeostasis"/>
    <property type="evidence" value="ECO:0007669"/>
    <property type="project" value="TreeGrafter"/>
</dbReference>
<gene>
    <name evidence="9" type="ORF">UV06_C0006G0042</name>
</gene>
<sequence>MPLHITLYVLGFIGIWLGAGLIISSVEKFSHKLKLSSFSVSFLILGLFTSLGEISVGITSVLDNDPEIFVGNLIGASIVLFTLVIPLLAITGKKIKINPEFQNFNLISSLVVIGMPVILSFDGKIDRLDGIISLILFVFAAVLIESKRGLLQKPSTVVHHHILRVGPEILKIVVGVLIVYLSSNSVVEQTMYFSQILRISPFLISLVLVSLGTNLPELSLVVRTVFFKDKEIAFGDYVGSASYNTLIFGGLTLWYGKTIFLNNSYIISLLVLIIGLFLFYLFAKSKNTLTRKEGFCLLYLYLLFVYVEVTLHVV</sequence>
<dbReference type="Proteomes" id="UP000033854">
    <property type="component" value="Unassembled WGS sequence"/>
</dbReference>
<dbReference type="PANTHER" id="PTHR31503:SF22">
    <property type="entry name" value="VACUOLAR CALCIUM ION TRANSPORTER"/>
    <property type="match status" value="1"/>
</dbReference>
<dbReference type="AlphaFoldDB" id="A0A0G0Z1X9"/>
<evidence type="ECO:0000256" key="1">
    <source>
        <dbReference type="ARBA" id="ARBA00004127"/>
    </source>
</evidence>
<dbReference type="GO" id="GO:0012505">
    <property type="term" value="C:endomembrane system"/>
    <property type="evidence" value="ECO:0007669"/>
    <property type="project" value="UniProtKB-SubCell"/>
</dbReference>
<comment type="caution">
    <text evidence="9">The sequence shown here is derived from an EMBL/GenBank/DDBJ whole genome shotgun (WGS) entry which is preliminary data.</text>
</comment>
<feature type="transmembrane region" description="Helical" evidence="7">
    <location>
        <begin position="234"/>
        <end position="256"/>
    </location>
</feature>
<keyword evidence="5" id="KW-0406">Ion transport</keyword>
<dbReference type="GO" id="GO:0016020">
    <property type="term" value="C:membrane"/>
    <property type="evidence" value="ECO:0007669"/>
    <property type="project" value="InterPro"/>
</dbReference>
<feature type="transmembrane region" description="Helical" evidence="7">
    <location>
        <begin position="127"/>
        <end position="144"/>
    </location>
</feature>
<evidence type="ECO:0000256" key="4">
    <source>
        <dbReference type="ARBA" id="ARBA00022989"/>
    </source>
</evidence>
<name>A0A0G0Z1X9_9BACT</name>
<evidence type="ECO:0000256" key="5">
    <source>
        <dbReference type="ARBA" id="ARBA00023065"/>
    </source>
</evidence>
<feature type="transmembrane region" description="Helical" evidence="7">
    <location>
        <begin position="103"/>
        <end position="121"/>
    </location>
</feature>
<dbReference type="InterPro" id="IPR004837">
    <property type="entry name" value="NaCa_Exmemb"/>
</dbReference>
<feature type="domain" description="Sodium/calcium exchanger membrane region" evidence="8">
    <location>
        <begin position="172"/>
        <end position="307"/>
    </location>
</feature>
<dbReference type="Gene3D" id="1.20.1420.30">
    <property type="entry name" value="NCX, central ion-binding region"/>
    <property type="match status" value="2"/>
</dbReference>
<feature type="transmembrane region" description="Helical" evidence="7">
    <location>
        <begin position="68"/>
        <end position="91"/>
    </location>
</feature>
<organism evidence="9 10">
    <name type="scientific">Candidatus Collierbacteria bacterium GW2011_GWA2_42_17</name>
    <dbReference type="NCBI Taxonomy" id="1618378"/>
    <lineage>
        <taxon>Bacteria</taxon>
        <taxon>Candidatus Collieribacteriota</taxon>
    </lineage>
</organism>
<evidence type="ECO:0000259" key="8">
    <source>
        <dbReference type="Pfam" id="PF01699"/>
    </source>
</evidence>
<evidence type="ECO:0000313" key="10">
    <source>
        <dbReference type="Proteomes" id="UP000033854"/>
    </source>
</evidence>
<feature type="transmembrane region" description="Helical" evidence="7">
    <location>
        <begin position="165"/>
        <end position="182"/>
    </location>
</feature>
<dbReference type="InterPro" id="IPR044880">
    <property type="entry name" value="NCX_ion-bd_dom_sf"/>
</dbReference>
<dbReference type="Pfam" id="PF01699">
    <property type="entry name" value="Na_Ca_ex"/>
    <property type="match status" value="2"/>
</dbReference>